<dbReference type="PANTHER" id="PTHR21248">
    <property type="entry name" value="CARDIOLIPIN SYNTHASE"/>
    <property type="match status" value="1"/>
</dbReference>
<dbReference type="EMBL" id="VJXR01000079">
    <property type="protein sequence ID" value="TRW43495.1"/>
    <property type="molecule type" value="Genomic_DNA"/>
</dbReference>
<protein>
    <submittedName>
        <fullName evidence="3">Phosphatidylserine/phosphatidylglycerophosphate/ cardiolipin synthase family protein</fullName>
    </submittedName>
</protein>
<dbReference type="CDD" id="cd09110">
    <property type="entry name" value="PLDc_CLS_1"/>
    <property type="match status" value="1"/>
</dbReference>
<organism evidence="3 4">
    <name type="scientific">Georgenia yuyongxinii</name>
    <dbReference type="NCBI Taxonomy" id="2589797"/>
    <lineage>
        <taxon>Bacteria</taxon>
        <taxon>Bacillati</taxon>
        <taxon>Actinomycetota</taxon>
        <taxon>Actinomycetes</taxon>
        <taxon>Micrococcales</taxon>
        <taxon>Bogoriellaceae</taxon>
        <taxon>Georgenia</taxon>
    </lineage>
</organism>
<dbReference type="PANTHER" id="PTHR21248:SF22">
    <property type="entry name" value="PHOSPHOLIPASE D"/>
    <property type="match status" value="1"/>
</dbReference>
<dbReference type="GO" id="GO:0032049">
    <property type="term" value="P:cardiolipin biosynthetic process"/>
    <property type="evidence" value="ECO:0007669"/>
    <property type="project" value="UniProtKB-ARBA"/>
</dbReference>
<dbReference type="RefSeq" id="WP_143419735.1">
    <property type="nucleotide sequence ID" value="NZ_VJXR01000079.1"/>
</dbReference>
<feature type="transmembrane region" description="Helical" evidence="1">
    <location>
        <begin position="29"/>
        <end position="47"/>
    </location>
</feature>
<reference evidence="3 4" key="1">
    <citation type="submission" date="2019-07" db="EMBL/GenBank/DDBJ databases">
        <title>Georgenia wutianyii sp. nov. and Georgenia *** sp. nov. isolated from plateau pika (Ochotona curzoniae) in the Qinghai-Tibet plateau of China.</title>
        <authorList>
            <person name="Tian Z."/>
        </authorList>
    </citation>
    <scope>NUCLEOTIDE SEQUENCE [LARGE SCALE GENOMIC DNA]</scope>
    <source>
        <strain evidence="3 4">Z446</strain>
    </source>
</reference>
<sequence>MPKRQRLGLALLRAQNIHARDVWRAARWYVTATVAVQVAAATAVIAVDRVRKRREPPTGEFPRTAPRTLSVAHSEVTTYTYGADLYEDMLAAIHGARTKVQFETFIWKSDEVGHAFKDALLGAARRGVQVFIVFDSWANLVVPPSFKHFPDLPTLHVMRFPLFRPGLLTLNMRKTGRDHRKLLVVDGETSFVGGYNIGSLYATQWRDTHLRVTGPSTWELENAFVDFWNAHRKSHHPEIPDRGAKEWEARIRAAQNNPTRLSFPVRNLYLEVIDRAKDHIYITQGYFIPDRDILAALIGSARRGVDVKVLIPEVSNHVLADWAARIYYTRLLEAGVQLWLFQDAMVHAKTMTVDGRWTTVGTTNIDRMSMTGNFEVNLEIYDDDLAAHMEEIFSTDLTNSRQLTLEEWASRGVLSRLGERVLRRLGPLL</sequence>
<keyword evidence="1" id="KW-0472">Membrane</keyword>
<evidence type="ECO:0000259" key="2">
    <source>
        <dbReference type="PROSITE" id="PS50035"/>
    </source>
</evidence>
<feature type="domain" description="PLD phosphodiesterase" evidence="2">
    <location>
        <begin position="342"/>
        <end position="369"/>
    </location>
</feature>
<dbReference type="GO" id="GO:0030572">
    <property type="term" value="F:phosphatidyltransferase activity"/>
    <property type="evidence" value="ECO:0007669"/>
    <property type="project" value="UniProtKB-ARBA"/>
</dbReference>
<evidence type="ECO:0000256" key="1">
    <source>
        <dbReference type="SAM" id="Phobius"/>
    </source>
</evidence>
<dbReference type="CDD" id="cd09112">
    <property type="entry name" value="PLDc_CLS_2"/>
    <property type="match status" value="1"/>
</dbReference>
<keyword evidence="4" id="KW-1185">Reference proteome</keyword>
<keyword evidence="1" id="KW-0812">Transmembrane</keyword>
<dbReference type="InterPro" id="IPR025202">
    <property type="entry name" value="PLD-like_dom"/>
</dbReference>
<dbReference type="SUPFAM" id="SSF56024">
    <property type="entry name" value="Phospholipase D/nuclease"/>
    <property type="match status" value="2"/>
</dbReference>
<evidence type="ECO:0000313" key="3">
    <source>
        <dbReference type="EMBL" id="TRW43495.1"/>
    </source>
</evidence>
<feature type="domain" description="PLD phosphodiesterase" evidence="2">
    <location>
        <begin position="174"/>
        <end position="201"/>
    </location>
</feature>
<dbReference type="SMART" id="SM00155">
    <property type="entry name" value="PLDc"/>
    <property type="match status" value="2"/>
</dbReference>
<accession>A0A552WL40</accession>
<proteinExistence type="predicted"/>
<dbReference type="Proteomes" id="UP000318693">
    <property type="component" value="Unassembled WGS sequence"/>
</dbReference>
<dbReference type="Gene3D" id="3.30.870.10">
    <property type="entry name" value="Endonuclease Chain A"/>
    <property type="match status" value="2"/>
</dbReference>
<dbReference type="AlphaFoldDB" id="A0A552WL40"/>
<dbReference type="InterPro" id="IPR001736">
    <property type="entry name" value="PLipase_D/transphosphatidylase"/>
</dbReference>
<keyword evidence="1" id="KW-1133">Transmembrane helix</keyword>
<comment type="caution">
    <text evidence="3">The sequence shown here is derived from an EMBL/GenBank/DDBJ whole genome shotgun (WGS) entry which is preliminary data.</text>
</comment>
<gene>
    <name evidence="3" type="ORF">FJ693_17460</name>
</gene>
<evidence type="ECO:0000313" key="4">
    <source>
        <dbReference type="Proteomes" id="UP000318693"/>
    </source>
</evidence>
<name>A0A552WL40_9MICO</name>
<dbReference type="PROSITE" id="PS50035">
    <property type="entry name" value="PLD"/>
    <property type="match status" value="2"/>
</dbReference>
<dbReference type="Pfam" id="PF13091">
    <property type="entry name" value="PLDc_2"/>
    <property type="match status" value="2"/>
</dbReference>